<gene>
    <name evidence="7" type="ORF">BgAZ_104330</name>
</gene>
<dbReference type="InterPro" id="IPR023395">
    <property type="entry name" value="MCP_dom_sf"/>
</dbReference>
<reference evidence="7" key="1">
    <citation type="submission" date="2023-08" db="EMBL/GenBank/DDBJ databases">
        <title>Draft sequence of the Babesia gibsoni genome.</title>
        <authorList>
            <person name="Yamagishi J.Y."/>
            <person name="Xuan X.X."/>
        </authorList>
    </citation>
    <scope>NUCLEOTIDE SEQUENCE</scope>
    <source>
        <strain evidence="7">Azabu</strain>
    </source>
</reference>
<evidence type="ECO:0000256" key="2">
    <source>
        <dbReference type="ARBA" id="ARBA00022692"/>
    </source>
</evidence>
<keyword evidence="4 5" id="KW-0472">Membrane</keyword>
<evidence type="ECO:0000256" key="1">
    <source>
        <dbReference type="ARBA" id="ARBA00004141"/>
    </source>
</evidence>
<comment type="similarity">
    <text evidence="6">Belongs to the mitochondrial carrier (TC 2.A.29) family.</text>
</comment>
<evidence type="ECO:0000256" key="4">
    <source>
        <dbReference type="ARBA" id="ARBA00023136"/>
    </source>
</evidence>
<dbReference type="Proteomes" id="UP001230268">
    <property type="component" value="Unassembled WGS sequence"/>
</dbReference>
<sequence>MVSESKATPGKSSERDQITVEVLKTYPTVTAFSNALAGATCTLLIQPLSALRTRLQSLNIYSHGLKQEGRSKLISILRLSLKDGVFTLYRGSMCSTALSALGWFLFRYSFDKISQLKVVDFDSKVSNKLVHGCLSSAITSTTLHPMWNAKLNLELQSGRTRVDGWPQYRGAVQYILHTYRNEGWPGLYKGWEAEVVAVFYYSMVISIYETMSEVNWSDYPMLANVKGFQPVANGMLARLIPTTICYPVYVSRTMQLCYETELSHKRLPSVLFWTLKNKKLRGLYAGFQVQLMKSVISGGITFGIYELILRAMARSYGFIKNIDKV</sequence>
<feature type="repeat" description="Solcar" evidence="5">
    <location>
        <begin position="225"/>
        <end position="311"/>
    </location>
</feature>
<evidence type="ECO:0000256" key="6">
    <source>
        <dbReference type="RuleBase" id="RU000488"/>
    </source>
</evidence>
<dbReference type="Gene3D" id="1.50.40.10">
    <property type="entry name" value="Mitochondrial carrier domain"/>
    <property type="match status" value="2"/>
</dbReference>
<comment type="subcellular location">
    <subcellularLocation>
        <location evidence="1">Membrane</location>
        <topology evidence="1">Multi-pass membrane protein</topology>
    </subcellularLocation>
</comment>
<evidence type="ECO:0000256" key="3">
    <source>
        <dbReference type="ARBA" id="ARBA00022737"/>
    </source>
</evidence>
<feature type="repeat" description="Solcar" evidence="5">
    <location>
        <begin position="25"/>
        <end position="116"/>
    </location>
</feature>
<keyword evidence="2 5" id="KW-0812">Transmembrane</keyword>
<name>A0AAD8PFR6_BABGI</name>
<keyword evidence="3" id="KW-0677">Repeat</keyword>
<proteinExistence type="inferred from homology"/>
<organism evidence="7 8">
    <name type="scientific">Babesia gibsoni</name>
    <dbReference type="NCBI Taxonomy" id="33632"/>
    <lineage>
        <taxon>Eukaryota</taxon>
        <taxon>Sar</taxon>
        <taxon>Alveolata</taxon>
        <taxon>Apicomplexa</taxon>
        <taxon>Aconoidasida</taxon>
        <taxon>Piroplasmida</taxon>
        <taxon>Babesiidae</taxon>
        <taxon>Babesia</taxon>
    </lineage>
</organism>
<dbReference type="PANTHER" id="PTHR24089">
    <property type="entry name" value="SOLUTE CARRIER FAMILY 25"/>
    <property type="match status" value="1"/>
</dbReference>
<dbReference type="PROSITE" id="PS50920">
    <property type="entry name" value="SOLCAR"/>
    <property type="match status" value="3"/>
</dbReference>
<dbReference type="GO" id="GO:0016020">
    <property type="term" value="C:membrane"/>
    <property type="evidence" value="ECO:0007669"/>
    <property type="project" value="UniProtKB-SubCell"/>
</dbReference>
<evidence type="ECO:0000313" key="7">
    <source>
        <dbReference type="EMBL" id="KAK1444527.1"/>
    </source>
</evidence>
<accession>A0AAD8PFR6</accession>
<dbReference type="SUPFAM" id="SSF103506">
    <property type="entry name" value="Mitochondrial carrier"/>
    <property type="match status" value="1"/>
</dbReference>
<dbReference type="Pfam" id="PF00153">
    <property type="entry name" value="Mito_carr"/>
    <property type="match status" value="3"/>
</dbReference>
<evidence type="ECO:0000256" key="5">
    <source>
        <dbReference type="PROSITE-ProRule" id="PRU00282"/>
    </source>
</evidence>
<evidence type="ECO:0000313" key="8">
    <source>
        <dbReference type="Proteomes" id="UP001230268"/>
    </source>
</evidence>
<dbReference type="AlphaFoldDB" id="A0AAD8PFR6"/>
<protein>
    <submittedName>
        <fullName evidence="7">Mitochondrial carrier like protein</fullName>
    </submittedName>
</protein>
<dbReference type="InterPro" id="IPR018108">
    <property type="entry name" value="MCP_transmembrane"/>
</dbReference>
<keyword evidence="6" id="KW-0813">Transport</keyword>
<feature type="repeat" description="Solcar" evidence="5">
    <location>
        <begin position="123"/>
        <end position="214"/>
    </location>
</feature>
<keyword evidence="8" id="KW-1185">Reference proteome</keyword>
<comment type="caution">
    <text evidence="7">The sequence shown here is derived from an EMBL/GenBank/DDBJ whole genome shotgun (WGS) entry which is preliminary data.</text>
</comment>
<dbReference type="EMBL" id="JAVEPI010000001">
    <property type="protein sequence ID" value="KAK1444527.1"/>
    <property type="molecule type" value="Genomic_DNA"/>
</dbReference>